<proteinExistence type="predicted"/>
<gene>
    <name evidence="1" type="ORF">METZ01_LOCUS8913</name>
</gene>
<protein>
    <submittedName>
        <fullName evidence="1">Uncharacterized protein</fullName>
    </submittedName>
</protein>
<reference evidence="1" key="1">
    <citation type="submission" date="2018-05" db="EMBL/GenBank/DDBJ databases">
        <authorList>
            <person name="Lanie J.A."/>
            <person name="Ng W.-L."/>
            <person name="Kazmierczak K.M."/>
            <person name="Andrzejewski T.M."/>
            <person name="Davidsen T.M."/>
            <person name="Wayne K.J."/>
            <person name="Tettelin H."/>
            <person name="Glass J.I."/>
            <person name="Rusch D."/>
            <person name="Podicherti R."/>
            <person name="Tsui H.-C.T."/>
            <person name="Winkler M.E."/>
        </authorList>
    </citation>
    <scope>NUCLEOTIDE SEQUENCE</scope>
</reference>
<name>A0A381NNY7_9ZZZZ</name>
<evidence type="ECO:0000313" key="1">
    <source>
        <dbReference type="EMBL" id="SUZ56059.1"/>
    </source>
</evidence>
<dbReference type="EMBL" id="UINC01000477">
    <property type="protein sequence ID" value="SUZ56059.1"/>
    <property type="molecule type" value="Genomic_DNA"/>
</dbReference>
<accession>A0A381NNY7</accession>
<sequence>MKQYLTGLITGILLTVSATMFLGARTVNVKKKNLGHIVVKSVTLQDEHGSSNLYPGSIILKDNNFSETVIRPDLISIEDYSNNNDRELSFTNEKLVFKKNGYVHFTLPDGRLN</sequence>
<organism evidence="1">
    <name type="scientific">marine metagenome</name>
    <dbReference type="NCBI Taxonomy" id="408172"/>
    <lineage>
        <taxon>unclassified sequences</taxon>
        <taxon>metagenomes</taxon>
        <taxon>ecological metagenomes</taxon>
    </lineage>
</organism>
<dbReference type="AlphaFoldDB" id="A0A381NNY7"/>